<protein>
    <recommendedName>
        <fullName evidence="2">Fungal lipase-type domain-containing protein</fullName>
    </recommendedName>
</protein>
<feature type="region of interest" description="Disordered" evidence="1">
    <location>
        <begin position="1"/>
        <end position="49"/>
    </location>
</feature>
<dbReference type="PANTHER" id="PTHR45856">
    <property type="entry name" value="ALPHA/BETA-HYDROLASES SUPERFAMILY PROTEIN"/>
    <property type="match status" value="1"/>
</dbReference>
<dbReference type="Pfam" id="PF01764">
    <property type="entry name" value="Lipase_3"/>
    <property type="match status" value="1"/>
</dbReference>
<proteinExistence type="predicted"/>
<organism evidence="3">
    <name type="scientific">Prasinoderma singulare</name>
    <dbReference type="NCBI Taxonomy" id="676789"/>
    <lineage>
        <taxon>Eukaryota</taxon>
        <taxon>Viridiplantae</taxon>
        <taxon>Prasinodermophyta</taxon>
        <taxon>Prasinodermophyceae</taxon>
        <taxon>Prasinodermales</taxon>
        <taxon>Prasinodermaceae</taxon>
        <taxon>Prasinoderma</taxon>
    </lineage>
</organism>
<dbReference type="InterPro" id="IPR029058">
    <property type="entry name" value="AB_hydrolase_fold"/>
</dbReference>
<sequence>MPEGPASTTTAAAATAAPAAPEPAAPHDTGTFVRCPPKTPPPADTADAGGLRAKAKVALRDSTLARSPVGVGVRMVGELVRGIFGGLGRQGMVTAKHCTRALLTCSGHGDAMKALAAEKAAKDHAAASGRGAGGEADEPEAFQYATWAAKGAPAPPRPIAMLCCLLSFAIYYWDGSTGSWSLSKVNMPENVAYYENINSKDSAAEGTSESAVVDVAEKPAEEPSNEEPADATKAPRHSEPAKVSSRSTPCATSAAQACGCQRRDMACFMRGFHSPVMERITRELLPVLSFDPTGLTGLISLTNAETDTHAVLGVCEPLKHIMVSFRGTASYANLRTDLTFLKRGAGDALGMTGPRVHEGFHQSYFSSGVGHEIEDVLAKVCAKHPDFDVFLTGHSLGGALAILCAYRVAHYVKLPSQTQVFCITFGSPRVGDPEFKEALMQAPGVHVYRFVHGRDLVPRMPTINYAHPGILLWLRKVRSKSLLFEQLKTGGRRSDLHDACTPTASRAAAEKERQAGAEKEPGDSYVQVYGDGTFSPLHQQCLCCNLSAADHLINADEVYENAEKGDGGMSCARMNPIAGLNPARWRTEQVASGAGEKSKADDAAKAEAELHFFGYMQALHDVPEAEWPSSEHWGGPSCEQIRQRAQAHRDRWIV</sequence>
<feature type="region of interest" description="Disordered" evidence="1">
    <location>
        <begin position="493"/>
        <end position="522"/>
    </location>
</feature>
<feature type="region of interest" description="Disordered" evidence="1">
    <location>
        <begin position="204"/>
        <end position="247"/>
    </location>
</feature>
<dbReference type="EMBL" id="HBHY01006319">
    <property type="protein sequence ID" value="CAE0132673.1"/>
    <property type="molecule type" value="Transcribed_RNA"/>
</dbReference>
<dbReference type="AlphaFoldDB" id="A0A7S3BGF4"/>
<feature type="compositionally biased region" description="Low complexity" evidence="1">
    <location>
        <begin position="1"/>
        <end position="19"/>
    </location>
</feature>
<dbReference type="CDD" id="cd00519">
    <property type="entry name" value="Lipase_3"/>
    <property type="match status" value="1"/>
</dbReference>
<dbReference type="PANTHER" id="PTHR45856:SF24">
    <property type="entry name" value="FUNGAL LIPASE-LIKE DOMAIN-CONTAINING PROTEIN"/>
    <property type="match status" value="1"/>
</dbReference>
<dbReference type="SUPFAM" id="SSF53474">
    <property type="entry name" value="alpha/beta-Hydrolases"/>
    <property type="match status" value="1"/>
</dbReference>
<dbReference type="GO" id="GO:0006629">
    <property type="term" value="P:lipid metabolic process"/>
    <property type="evidence" value="ECO:0007669"/>
    <property type="project" value="InterPro"/>
</dbReference>
<dbReference type="Gene3D" id="3.40.50.1820">
    <property type="entry name" value="alpha/beta hydrolase"/>
    <property type="match status" value="1"/>
</dbReference>
<dbReference type="InterPro" id="IPR002921">
    <property type="entry name" value="Fungal_lipase-type"/>
</dbReference>
<accession>A0A7S3BGF4</accession>
<evidence type="ECO:0000256" key="1">
    <source>
        <dbReference type="SAM" id="MobiDB-lite"/>
    </source>
</evidence>
<feature type="domain" description="Fungal lipase-type" evidence="2">
    <location>
        <begin position="323"/>
        <end position="464"/>
    </location>
</feature>
<evidence type="ECO:0000313" key="3">
    <source>
        <dbReference type="EMBL" id="CAE0132673.1"/>
    </source>
</evidence>
<dbReference type="InterPro" id="IPR051218">
    <property type="entry name" value="Sec_MonoDiacylglyc_Lipase"/>
</dbReference>
<feature type="compositionally biased region" description="Basic and acidic residues" evidence="1">
    <location>
        <begin position="508"/>
        <end position="522"/>
    </location>
</feature>
<reference evidence="3" key="1">
    <citation type="submission" date="2021-01" db="EMBL/GenBank/DDBJ databases">
        <authorList>
            <person name="Corre E."/>
            <person name="Pelletier E."/>
            <person name="Niang G."/>
            <person name="Scheremetjew M."/>
            <person name="Finn R."/>
            <person name="Kale V."/>
            <person name="Holt S."/>
            <person name="Cochrane G."/>
            <person name="Meng A."/>
            <person name="Brown T."/>
            <person name="Cohen L."/>
        </authorList>
    </citation>
    <scope>NUCLEOTIDE SEQUENCE</scope>
    <source>
        <strain evidence="3">RCC927</strain>
    </source>
</reference>
<name>A0A7S3BGF4_9VIRI</name>
<evidence type="ECO:0000259" key="2">
    <source>
        <dbReference type="Pfam" id="PF01764"/>
    </source>
</evidence>
<gene>
    <name evidence="3" type="ORF">PSIN1315_LOCUS4074</name>
</gene>